<sequence length="1055" mass="117395">MNLCLVSVSFLILCLLITFSSCSVYQVDFTGDVSINCGSAGASLAMASETHITPKTLLIAAVDPVPPCFYTYQLDAGGEERSFAAHDKATFIESSSNLERSFLISIITDVNNTNEAMKMSQNSLAPLLLFLTITITVVTSNPTYFTVDISVSCGSTDTSVSRGGREWLGETQPIFSSLLQLKGLSMTSTVIHELTSADPVPHETARISRSQFSYLFQVSPGQKIIRLHFNPASYRGYEGLVDLFTVEAGPFTLLSNFSASLTAEALGVDTFVKEFWLNIQENQQLIISFTPRSSQTLDTYAFINGIEILGSNGAFPSSNPLPPSQDSLSETILVFLLSLVQRNATAAIAIAVISLLSIIVHTLRQYWEEDSSTKDENKPSPKAARVCRRFSLAEIQLATKYFSDERLIGRGGFGNVYRGVIDEGQMTVAIKKLNPNSMQGAQEFLTEIETLSELRHVNLVSLIGYCNDHGEMILVYDYMSGGTLENRIYKPSRKRRHVASITWEQRLNICIGAGRGLDYLHTGHGVIHRDVKPSNILLDEDLTAKVSDFGLAKPEDRSKSKTHVSTNVKGTRGYLDPHYFHTRNLTRKSDTYAFGVVLLEVLCGRPSVDLRVTEDEQILSFWVHDKKSKGEVDQIVDLSLRDEISENSLKTFVEVAERCLEDEPNNRPTMSQVVQQLELALEQQQENKQISLSNEMESFYEENGPSASTGLSSMSTAQWKNLTSSPKVQASFKMVNAMLSRFSLPKIGGHLSKENKLLLSEIGEANVGLTMFDWYTLSAATNRFSSSNKIGKGGFGRVYKGVLPTGQVVAVKRRSTYTPQSVQEFKCEVLLLPNLHHQNIIKLLGYCIHSKEKLLVYEFMENKSLDTFIDDEKKRNFPWPVRFNILKGIARGLVHLHQHSGVRVIHGDPKSSNILLDREMVPKISDFGFSRTLLQHQYELETGIAEGTPCYISPERLKQGRVSVKSDVYSFGVVILEMVSGRRAWESYSVNKMNLIDYARKLRSEGKVLEVVDATVGGTDEALRCIKVGLRCTLEHPDDRPDMPTVLKTLEGEAL</sequence>
<keyword evidence="3" id="KW-0723">Serine/threonine-protein kinase</keyword>
<evidence type="ECO:0000256" key="11">
    <source>
        <dbReference type="ARBA" id="ARBA00023180"/>
    </source>
</evidence>
<keyword evidence="6" id="KW-0430">Lectin</keyword>
<keyword evidence="9 12" id="KW-0067">ATP-binding</keyword>
<evidence type="ECO:0000256" key="9">
    <source>
        <dbReference type="ARBA" id="ARBA00022840"/>
    </source>
</evidence>
<name>A0A8X8WQI3_SALSN</name>
<dbReference type="GO" id="GO:0005886">
    <property type="term" value="C:plasma membrane"/>
    <property type="evidence" value="ECO:0007669"/>
    <property type="project" value="UniProtKB-SubCell"/>
</dbReference>
<dbReference type="FunFam" id="2.60.120.430:FF:000003">
    <property type="entry name" value="FERONIA receptor-like kinase"/>
    <property type="match status" value="1"/>
</dbReference>
<evidence type="ECO:0000256" key="7">
    <source>
        <dbReference type="ARBA" id="ARBA00022741"/>
    </source>
</evidence>
<dbReference type="Gene3D" id="3.30.200.20">
    <property type="entry name" value="Phosphorylase Kinase, domain 1"/>
    <property type="match status" value="2"/>
</dbReference>
<evidence type="ECO:0000256" key="5">
    <source>
        <dbReference type="ARBA" id="ARBA00022729"/>
    </source>
</evidence>
<dbReference type="Gene3D" id="2.60.120.430">
    <property type="entry name" value="Galactose-binding lectin"/>
    <property type="match status" value="1"/>
</dbReference>
<dbReference type="FunFam" id="3.30.200.20:FF:000039">
    <property type="entry name" value="receptor-like protein kinase FERONIA"/>
    <property type="match status" value="1"/>
</dbReference>
<dbReference type="PROSITE" id="PS00107">
    <property type="entry name" value="PROTEIN_KINASE_ATP"/>
    <property type="match status" value="2"/>
</dbReference>
<dbReference type="GO" id="GO:0030246">
    <property type="term" value="F:carbohydrate binding"/>
    <property type="evidence" value="ECO:0007669"/>
    <property type="project" value="UniProtKB-KW"/>
</dbReference>
<evidence type="ECO:0000313" key="16">
    <source>
        <dbReference type="Proteomes" id="UP000298416"/>
    </source>
</evidence>
<dbReference type="InterPro" id="IPR001245">
    <property type="entry name" value="Ser-Thr/Tyr_kinase_cat_dom"/>
</dbReference>
<proteinExistence type="predicted"/>
<dbReference type="FunFam" id="1.10.510.10:FF:000095">
    <property type="entry name" value="protein STRUBBELIG-RECEPTOR FAMILY 8"/>
    <property type="match status" value="1"/>
</dbReference>
<comment type="subcellular location">
    <subcellularLocation>
        <location evidence="1">Cell membrane</location>
        <topology evidence="1">Single-pass type I membrane protein</topology>
    </subcellularLocation>
</comment>
<dbReference type="Gene3D" id="1.10.510.10">
    <property type="entry name" value="Transferase(Phosphotransferase) domain 1"/>
    <property type="match status" value="2"/>
</dbReference>
<evidence type="ECO:0000256" key="3">
    <source>
        <dbReference type="ARBA" id="ARBA00022527"/>
    </source>
</evidence>
<dbReference type="FunFam" id="3.30.200.20:FF:000466">
    <property type="entry name" value="Putative LRR receptor-like serine/threonine-protein kinase"/>
    <property type="match status" value="1"/>
</dbReference>
<evidence type="ECO:0000256" key="4">
    <source>
        <dbReference type="ARBA" id="ARBA00022679"/>
    </source>
</evidence>
<evidence type="ECO:0000256" key="13">
    <source>
        <dbReference type="SAM" id="SignalP"/>
    </source>
</evidence>
<dbReference type="InterPro" id="IPR011009">
    <property type="entry name" value="Kinase-like_dom_sf"/>
</dbReference>
<keyword evidence="4" id="KW-0808">Transferase</keyword>
<organism evidence="15">
    <name type="scientific">Salvia splendens</name>
    <name type="common">Scarlet sage</name>
    <dbReference type="NCBI Taxonomy" id="180675"/>
    <lineage>
        <taxon>Eukaryota</taxon>
        <taxon>Viridiplantae</taxon>
        <taxon>Streptophyta</taxon>
        <taxon>Embryophyta</taxon>
        <taxon>Tracheophyta</taxon>
        <taxon>Spermatophyta</taxon>
        <taxon>Magnoliopsida</taxon>
        <taxon>eudicotyledons</taxon>
        <taxon>Gunneridae</taxon>
        <taxon>Pentapetalae</taxon>
        <taxon>asterids</taxon>
        <taxon>lamiids</taxon>
        <taxon>Lamiales</taxon>
        <taxon>Lamiaceae</taxon>
        <taxon>Nepetoideae</taxon>
        <taxon>Mentheae</taxon>
        <taxon>Salviinae</taxon>
        <taxon>Salvia</taxon>
        <taxon>Salvia subgen. Calosphace</taxon>
        <taxon>core Calosphace</taxon>
    </lineage>
</organism>
<feature type="binding site" evidence="12">
    <location>
        <position position="812"/>
    </location>
    <ligand>
        <name>ATP</name>
        <dbReference type="ChEBI" id="CHEBI:30616"/>
    </ligand>
</feature>
<keyword evidence="16" id="KW-1185">Reference proteome</keyword>
<dbReference type="SMART" id="SM00220">
    <property type="entry name" value="S_TKc"/>
    <property type="match status" value="2"/>
</dbReference>
<protein>
    <recommendedName>
        <fullName evidence="14">Protein kinase domain-containing protein</fullName>
    </recommendedName>
</protein>
<dbReference type="SUPFAM" id="SSF56112">
    <property type="entry name" value="Protein kinase-like (PK-like)"/>
    <property type="match status" value="2"/>
</dbReference>
<keyword evidence="10" id="KW-0675">Receptor</keyword>
<comment type="caution">
    <text evidence="15">The sequence shown here is derived from an EMBL/GenBank/DDBJ whole genome shotgun (WGS) entry which is preliminary data.</text>
</comment>
<keyword evidence="2" id="KW-0472">Membrane</keyword>
<feature type="domain" description="Protein kinase" evidence="14">
    <location>
        <begin position="402"/>
        <end position="679"/>
    </location>
</feature>
<evidence type="ECO:0000256" key="12">
    <source>
        <dbReference type="PROSITE-ProRule" id="PRU10141"/>
    </source>
</evidence>
<dbReference type="CDD" id="cd14066">
    <property type="entry name" value="STKc_IRAK"/>
    <property type="match status" value="2"/>
</dbReference>
<dbReference type="AlphaFoldDB" id="A0A8X8WQI3"/>
<accession>A0A8X8WQI3</accession>
<feature type="signal peptide" evidence="13">
    <location>
        <begin position="1"/>
        <end position="22"/>
    </location>
</feature>
<dbReference type="PANTHER" id="PTHR47973">
    <property type="entry name" value="CYSTEINE-RICH RECEPTOR-LIKE PROTEIN KINASE 3"/>
    <property type="match status" value="1"/>
</dbReference>
<keyword evidence="11" id="KW-0325">Glycoprotein</keyword>
<evidence type="ECO:0000313" key="15">
    <source>
        <dbReference type="EMBL" id="KAG6398403.1"/>
    </source>
</evidence>
<dbReference type="GO" id="GO:0004674">
    <property type="term" value="F:protein serine/threonine kinase activity"/>
    <property type="evidence" value="ECO:0007669"/>
    <property type="project" value="UniProtKB-KW"/>
</dbReference>
<dbReference type="Proteomes" id="UP000298416">
    <property type="component" value="Unassembled WGS sequence"/>
</dbReference>
<dbReference type="Pfam" id="PF07714">
    <property type="entry name" value="PK_Tyr_Ser-Thr"/>
    <property type="match status" value="1"/>
</dbReference>
<dbReference type="PROSITE" id="PS50011">
    <property type="entry name" value="PROTEIN_KINASE_DOM"/>
    <property type="match status" value="2"/>
</dbReference>
<keyword evidence="5 13" id="KW-0732">Signal</keyword>
<gene>
    <name evidence="15" type="ORF">SASPL_139863</name>
</gene>
<keyword evidence="8" id="KW-0418">Kinase</keyword>
<evidence type="ECO:0000256" key="10">
    <source>
        <dbReference type="ARBA" id="ARBA00023170"/>
    </source>
</evidence>
<dbReference type="InterPro" id="IPR017441">
    <property type="entry name" value="Protein_kinase_ATP_BS"/>
</dbReference>
<dbReference type="FunFam" id="1.10.510.10:FF:000345">
    <property type="entry name" value="G-type lectin S-receptor-like serine/threonine-protein kinase"/>
    <property type="match status" value="1"/>
</dbReference>
<reference evidence="15" key="2">
    <citation type="submission" date="2020-08" db="EMBL/GenBank/DDBJ databases">
        <title>Plant Genome Project.</title>
        <authorList>
            <person name="Zhang R.-G."/>
        </authorList>
    </citation>
    <scope>NUCLEOTIDE SEQUENCE</scope>
    <source>
        <strain evidence="15">Huo1</strain>
        <tissue evidence="15">Leaf</tissue>
    </source>
</reference>
<dbReference type="Pfam" id="PF00069">
    <property type="entry name" value="Pkinase"/>
    <property type="match status" value="1"/>
</dbReference>
<feature type="chain" id="PRO_5036495299" description="Protein kinase domain-containing protein" evidence="13">
    <location>
        <begin position="23"/>
        <end position="1055"/>
    </location>
</feature>
<feature type="domain" description="Protein kinase" evidence="14">
    <location>
        <begin position="784"/>
        <end position="1055"/>
    </location>
</feature>
<reference evidence="15" key="1">
    <citation type="submission" date="2018-01" db="EMBL/GenBank/DDBJ databases">
        <authorList>
            <person name="Mao J.F."/>
        </authorList>
    </citation>
    <scope>NUCLEOTIDE SEQUENCE</scope>
    <source>
        <strain evidence="15">Huo1</strain>
        <tissue evidence="15">Leaf</tissue>
    </source>
</reference>
<evidence type="ECO:0000256" key="8">
    <source>
        <dbReference type="ARBA" id="ARBA00022777"/>
    </source>
</evidence>
<dbReference type="PROSITE" id="PS00108">
    <property type="entry name" value="PROTEIN_KINASE_ST"/>
    <property type="match status" value="1"/>
</dbReference>
<keyword evidence="7 12" id="KW-0547">Nucleotide-binding</keyword>
<dbReference type="InterPro" id="IPR000719">
    <property type="entry name" value="Prot_kinase_dom"/>
</dbReference>
<dbReference type="EMBL" id="PNBA02000015">
    <property type="protein sequence ID" value="KAG6398403.1"/>
    <property type="molecule type" value="Genomic_DNA"/>
</dbReference>
<feature type="binding site" evidence="12">
    <location>
        <position position="432"/>
    </location>
    <ligand>
        <name>ATP</name>
        <dbReference type="ChEBI" id="CHEBI:30616"/>
    </ligand>
</feature>
<evidence type="ECO:0000259" key="14">
    <source>
        <dbReference type="PROSITE" id="PS50011"/>
    </source>
</evidence>
<keyword evidence="2" id="KW-1003">Cell membrane</keyword>
<evidence type="ECO:0000256" key="2">
    <source>
        <dbReference type="ARBA" id="ARBA00022475"/>
    </source>
</evidence>
<dbReference type="InterPro" id="IPR052059">
    <property type="entry name" value="CR_Ser/Thr_kinase"/>
</dbReference>
<evidence type="ECO:0000256" key="6">
    <source>
        <dbReference type="ARBA" id="ARBA00022734"/>
    </source>
</evidence>
<dbReference type="GO" id="GO:0045087">
    <property type="term" value="P:innate immune response"/>
    <property type="evidence" value="ECO:0007669"/>
    <property type="project" value="UniProtKB-ARBA"/>
</dbReference>
<evidence type="ECO:0000256" key="1">
    <source>
        <dbReference type="ARBA" id="ARBA00004251"/>
    </source>
</evidence>
<dbReference type="GO" id="GO:0005524">
    <property type="term" value="F:ATP binding"/>
    <property type="evidence" value="ECO:0007669"/>
    <property type="project" value="UniProtKB-UniRule"/>
</dbReference>
<dbReference type="InterPro" id="IPR008271">
    <property type="entry name" value="Ser/Thr_kinase_AS"/>
</dbReference>